<feature type="compositionally biased region" description="Polar residues" evidence="1">
    <location>
        <begin position="69"/>
        <end position="100"/>
    </location>
</feature>
<feature type="transmembrane region" description="Helical" evidence="2">
    <location>
        <begin position="536"/>
        <end position="559"/>
    </location>
</feature>
<organism>
    <name type="scientific">Serpula lacrymans var. lacrymans (strain S7.9)</name>
    <name type="common">Dry rot fungus</name>
    <dbReference type="NCBI Taxonomy" id="578457"/>
    <lineage>
        <taxon>Eukaryota</taxon>
        <taxon>Fungi</taxon>
        <taxon>Dikarya</taxon>
        <taxon>Basidiomycota</taxon>
        <taxon>Agaricomycotina</taxon>
        <taxon>Agaricomycetes</taxon>
        <taxon>Agaricomycetidae</taxon>
        <taxon>Boletales</taxon>
        <taxon>Coniophorineae</taxon>
        <taxon>Serpulaceae</taxon>
        <taxon>Serpula</taxon>
    </lineage>
</organism>
<feature type="region of interest" description="Disordered" evidence="1">
    <location>
        <begin position="35"/>
        <end position="125"/>
    </location>
</feature>
<dbReference type="Proteomes" id="UP000008064">
    <property type="component" value="Unassembled WGS sequence"/>
</dbReference>
<dbReference type="OrthoDB" id="2657661at2759"/>
<evidence type="ECO:0000256" key="1">
    <source>
        <dbReference type="SAM" id="MobiDB-lite"/>
    </source>
</evidence>
<dbReference type="RefSeq" id="XP_007319415.1">
    <property type="nucleotide sequence ID" value="XM_007319353.1"/>
</dbReference>
<feature type="compositionally biased region" description="Low complexity" evidence="1">
    <location>
        <begin position="44"/>
        <end position="55"/>
    </location>
</feature>
<keyword evidence="2" id="KW-0812">Transmembrane</keyword>
<keyword evidence="2" id="KW-0472">Membrane</keyword>
<evidence type="ECO:0008006" key="4">
    <source>
        <dbReference type="Google" id="ProtNLM"/>
    </source>
</evidence>
<proteinExistence type="predicted"/>
<dbReference type="EMBL" id="GL945435">
    <property type="protein sequence ID" value="EGO23653.1"/>
    <property type="molecule type" value="Genomic_DNA"/>
</dbReference>
<dbReference type="HOGENOM" id="CLU_015091_1_1_1"/>
<evidence type="ECO:0000313" key="3">
    <source>
        <dbReference type="EMBL" id="EGO23653.1"/>
    </source>
</evidence>
<dbReference type="AlphaFoldDB" id="F8NYI2"/>
<name>F8NYI2_SERL9</name>
<gene>
    <name evidence="3" type="ORF">SERLADRAFT_438963</name>
</gene>
<sequence>MAHNSTTKRRPYTVEVNTSFTPPFLGDRIPVTAKPAHEGESSFAHCHTSTPTSSPAPHPTGFIHFSSAYPISSHHNLDTPTSGERSSRPASMMTSTSRRSLYQKYTGPPLPHTGSDTHLSSPTGTLVAPPNNGYPGSPVLTPGHPFVYPVSVKNIRRYGKKEIIDPKHSSHEIPELKLNYPAHDETLPDGWVKPFHPEGAYYFMHKAKRIFTHVDIHEKEDKDNVMEVANYLWNDLRELNSARFPGLDLSEVELVVELEFDEGEDAVVGRYYFVSPQHRCVLWLTEYNGNPFLNKCKGVHLLSHKMNAQYWHHLELFPNLCRLTQGMITELKYMLLQAHCDHITSHSSAAPSNAQTLTELSSIVRDLRPSKNKKDTINSVWIVGRIMGIFAHNQFINFHGQKGARLELHHLVHGESPTRSTMMFFLSHVFFGTPITYVEALDSLFVDGCACIFTWTKFMESLNSDLQEFNLLATVLLNANVGFLAIQSVNSGSGTNDDTRSLTQVASYLSLVASGTAATAATFLEGMSHRKYGQETLAIIYSLPSALLMMLFFLAAFSIECYQPQDSLSRSLVGIASSAVGILVVWCIYSLKSECNGRGTGWWKILLPLGMQKLYPKSIGSSSINSGGSQLSLHSHLREKVVSWVRTESTNAQDREMQARPEREISIQV</sequence>
<evidence type="ECO:0000256" key="2">
    <source>
        <dbReference type="SAM" id="Phobius"/>
    </source>
</evidence>
<reference evidence="3" key="1">
    <citation type="submission" date="2011-04" db="EMBL/GenBank/DDBJ databases">
        <title>Evolution of plant cell wall degrading machinery underlies the functional diversity of forest fungi.</title>
        <authorList>
            <consortium name="US DOE Joint Genome Institute (JGI-PGF)"/>
            <person name="Eastwood D.C."/>
            <person name="Floudas D."/>
            <person name="Binder M."/>
            <person name="Majcherczyk A."/>
            <person name="Schneider P."/>
            <person name="Aerts A."/>
            <person name="Asiegbu F.O."/>
            <person name="Baker S.E."/>
            <person name="Barry K."/>
            <person name="Bendiksby M."/>
            <person name="Blumentritt M."/>
            <person name="Coutinho P.M."/>
            <person name="Cullen D."/>
            <person name="Cullen D."/>
            <person name="Gathman A."/>
            <person name="Goodell B."/>
            <person name="Henrissat B."/>
            <person name="Ihrmark K."/>
            <person name="Kauserud H."/>
            <person name="Kohler A."/>
            <person name="LaButti K."/>
            <person name="Lapidus A."/>
            <person name="Lavin J.L."/>
            <person name="Lee Y.-H."/>
            <person name="Lindquist E."/>
            <person name="Lilly W."/>
            <person name="Lucas S."/>
            <person name="Morin E."/>
            <person name="Murat C."/>
            <person name="Oguiza J.A."/>
            <person name="Park J."/>
            <person name="Pisabarro A.G."/>
            <person name="Riley R."/>
            <person name="Rosling A."/>
            <person name="Salamov A."/>
            <person name="Schmidt O."/>
            <person name="Schmutz J."/>
            <person name="Skrede I."/>
            <person name="Stenlid J."/>
            <person name="Wiebenga A."/>
            <person name="Xie X."/>
            <person name="Kues U."/>
            <person name="Hibbett D.S."/>
            <person name="Hoffmeister D."/>
            <person name="Hogberg N."/>
            <person name="Martin F."/>
            <person name="Grigoriev I.V."/>
            <person name="Watkinson S.C."/>
        </authorList>
    </citation>
    <scope>NUCLEOTIDE SEQUENCE</scope>
    <source>
        <strain evidence="3">S7.9</strain>
    </source>
</reference>
<feature type="transmembrane region" description="Helical" evidence="2">
    <location>
        <begin position="506"/>
        <end position="524"/>
    </location>
</feature>
<dbReference type="GeneID" id="18815120"/>
<feature type="transmembrane region" description="Helical" evidence="2">
    <location>
        <begin position="469"/>
        <end position="486"/>
    </location>
</feature>
<feature type="transmembrane region" description="Helical" evidence="2">
    <location>
        <begin position="571"/>
        <end position="589"/>
    </location>
</feature>
<feature type="compositionally biased region" description="Polar residues" evidence="1">
    <location>
        <begin position="114"/>
        <end position="124"/>
    </location>
</feature>
<dbReference type="KEGG" id="sla:SERLADRAFT_438963"/>
<protein>
    <recommendedName>
        <fullName evidence="4">WW domain-containing protein</fullName>
    </recommendedName>
</protein>
<keyword evidence="2" id="KW-1133">Transmembrane helix</keyword>
<accession>F8NYI2</accession>